<dbReference type="Gene3D" id="3.40.630.30">
    <property type="match status" value="1"/>
</dbReference>
<keyword evidence="2" id="KW-0808">Transferase</keyword>
<dbReference type="SUPFAM" id="SSF55729">
    <property type="entry name" value="Acyl-CoA N-acyltransferases (Nat)"/>
    <property type="match status" value="1"/>
</dbReference>
<evidence type="ECO:0000313" key="3">
    <source>
        <dbReference type="Proteomes" id="UP000296706"/>
    </source>
</evidence>
<gene>
    <name evidence="2" type="ORF">DV733_13275</name>
</gene>
<dbReference type="RefSeq" id="WP_049992464.1">
    <property type="nucleotide sequence ID" value="NZ_CP031310.1"/>
</dbReference>
<dbReference type="PANTHER" id="PTHR43072:SF52">
    <property type="entry name" value="GCN5-RELATED N-ACETYLTRANSFERASE"/>
    <property type="match status" value="1"/>
</dbReference>
<evidence type="ECO:0000313" key="2">
    <source>
        <dbReference type="EMBL" id="QCC52138.1"/>
    </source>
</evidence>
<dbReference type="GeneID" id="39848850"/>
<dbReference type="InterPro" id="IPR000182">
    <property type="entry name" value="GNAT_dom"/>
</dbReference>
<organism evidence="2 3">
    <name type="scientific">Halapricum salinum</name>
    <dbReference type="NCBI Taxonomy" id="1457250"/>
    <lineage>
        <taxon>Archaea</taxon>
        <taxon>Methanobacteriati</taxon>
        <taxon>Methanobacteriota</taxon>
        <taxon>Stenosarchaea group</taxon>
        <taxon>Halobacteria</taxon>
        <taxon>Halobacteriales</taxon>
        <taxon>Haloarculaceae</taxon>
        <taxon>Halapricum</taxon>
    </lineage>
</organism>
<dbReference type="PANTHER" id="PTHR43072">
    <property type="entry name" value="N-ACETYLTRANSFERASE"/>
    <property type="match status" value="1"/>
</dbReference>
<dbReference type="KEGG" id="hsn:DV733_13275"/>
<dbReference type="GO" id="GO:0016747">
    <property type="term" value="F:acyltransferase activity, transferring groups other than amino-acyl groups"/>
    <property type="evidence" value="ECO:0007669"/>
    <property type="project" value="InterPro"/>
</dbReference>
<dbReference type="AlphaFoldDB" id="A0A4D6HG79"/>
<dbReference type="EMBL" id="CP031310">
    <property type="protein sequence ID" value="QCC52138.1"/>
    <property type="molecule type" value="Genomic_DNA"/>
</dbReference>
<dbReference type="CDD" id="cd04301">
    <property type="entry name" value="NAT_SF"/>
    <property type="match status" value="1"/>
</dbReference>
<evidence type="ECO:0000259" key="1">
    <source>
        <dbReference type="PROSITE" id="PS51186"/>
    </source>
</evidence>
<sequence>MTVRRATPADRPAIRDIARRSLETSYSLSPQAITSAVEEWYGEDRLAETLEDDDRLLLVIEIDEQVVGFSESTLEETVVFEESQNSQQKAMLLWLHVDPAYRGEGVGTELFERTRDRLHDQGASSVQGRVLAENTEGNSFFGKYGFTKVGRREIDIDGRTHVENIYIETPSGMQELALDDGTTVYVNRDESDRGSLAAFHTVYADEAGTDRYGYYCGSCDQLANAMDAMGRIECDSCGNSRKPTRWDAAYM</sequence>
<feature type="domain" description="N-acetyltransferase" evidence="1">
    <location>
        <begin position="1"/>
        <end position="168"/>
    </location>
</feature>
<protein>
    <submittedName>
        <fullName evidence="2">GNAT family N-acetyltransferase</fullName>
    </submittedName>
</protein>
<reference evidence="2 3" key="1">
    <citation type="journal article" date="2019" name="Nat. Commun.">
        <title>A new type of DNA phosphorothioation-based antiviral system in archaea.</title>
        <authorList>
            <person name="Xiong L."/>
            <person name="Liu S."/>
            <person name="Chen S."/>
            <person name="Xiao Y."/>
            <person name="Zhu B."/>
            <person name="Gao Y."/>
            <person name="Zhang Y."/>
            <person name="Chen B."/>
            <person name="Luo J."/>
            <person name="Deng Z."/>
            <person name="Chen X."/>
            <person name="Wang L."/>
            <person name="Chen S."/>
        </authorList>
    </citation>
    <scope>NUCLEOTIDE SEQUENCE [LARGE SCALE GENOMIC DNA]</scope>
    <source>
        <strain evidence="2 3">CBA1105</strain>
    </source>
</reference>
<keyword evidence="3" id="KW-1185">Reference proteome</keyword>
<name>A0A4D6HG79_9EURY</name>
<proteinExistence type="predicted"/>
<accession>A0A4D6HG79</accession>
<dbReference type="OrthoDB" id="156446at2157"/>
<dbReference type="InterPro" id="IPR016181">
    <property type="entry name" value="Acyl_CoA_acyltransferase"/>
</dbReference>
<dbReference type="PROSITE" id="PS51186">
    <property type="entry name" value="GNAT"/>
    <property type="match status" value="1"/>
</dbReference>
<dbReference type="InterPro" id="IPR043854">
    <property type="entry name" value="DUF5816"/>
</dbReference>
<dbReference type="STRING" id="1457250.GCA_000755225_01514"/>
<dbReference type="Pfam" id="PF19133">
    <property type="entry name" value="DUF5816"/>
    <property type="match status" value="1"/>
</dbReference>
<dbReference type="Proteomes" id="UP000296706">
    <property type="component" value="Chromosome"/>
</dbReference>
<dbReference type="Pfam" id="PF00583">
    <property type="entry name" value="Acetyltransf_1"/>
    <property type="match status" value="1"/>
</dbReference>